<dbReference type="Proteomes" id="UP000319449">
    <property type="component" value="Unassembled WGS sequence"/>
</dbReference>
<gene>
    <name evidence="1" type="ORF">JN12_01130</name>
</gene>
<proteinExistence type="predicted"/>
<reference evidence="1 2" key="1">
    <citation type="submission" date="2019-07" db="EMBL/GenBank/DDBJ databases">
        <title>Genomic Encyclopedia of Archaeal and Bacterial Type Strains, Phase II (KMG-II): from individual species to whole genera.</title>
        <authorList>
            <person name="Goeker M."/>
        </authorList>
    </citation>
    <scope>NUCLEOTIDE SEQUENCE [LARGE SCALE GENOMIC DNA]</scope>
    <source>
        <strain evidence="1 2">ATCC BAA-1139</strain>
    </source>
</reference>
<accession>A0A562W9R1</accession>
<dbReference type="EMBL" id="VLLN01000005">
    <property type="protein sequence ID" value="TWJ26424.1"/>
    <property type="molecule type" value="Genomic_DNA"/>
</dbReference>
<sequence length="427" mass="47251">MPITAFDAIRSNICSFLGGAEVDLTLVGEEPTPEETQERPIRAVASFEGQPYLFTARRAALPFTTTETAFCQELLTAFAAMYEGFRQEGYAAHFRTALLASIMDIAVARALRGDNKKGFWPIQQLIQLLKNLSYQRYEGKPATTGFIVHRTTLPELRKLIRYRKHMLLALKPSQTVTADFFDNPLTYRFIDGTNLFFVANILMQVTGVIRTSGSDEQNDVERLTHRAIFSIVRNAGSGAFAVTVNEASEIEVMINPDKLLVRRKGVWAIFDPDIVRSFLRGSIEESAIDDLLWTLYALSKIRHGTVVLIYNQGARQLAALKKGSVGGSDAIGRLLISQVKGRPVGELKQSGTLLRILSSDGMTVFNRNGRLLETGFIIDTSHAREVVTGGGRTTAASAASFFGKVIKVSQDGPIELYQDGRQIYRFG</sequence>
<evidence type="ECO:0000313" key="2">
    <source>
        <dbReference type="Proteomes" id="UP000319449"/>
    </source>
</evidence>
<evidence type="ECO:0000313" key="1">
    <source>
        <dbReference type="EMBL" id="TWJ26424.1"/>
    </source>
</evidence>
<organism evidence="1 2">
    <name type="scientific">Geobacter argillaceus</name>
    <dbReference type="NCBI Taxonomy" id="345631"/>
    <lineage>
        <taxon>Bacteria</taxon>
        <taxon>Pseudomonadati</taxon>
        <taxon>Thermodesulfobacteriota</taxon>
        <taxon>Desulfuromonadia</taxon>
        <taxon>Geobacterales</taxon>
        <taxon>Geobacteraceae</taxon>
        <taxon>Geobacter</taxon>
    </lineage>
</organism>
<dbReference type="RefSeq" id="WP_145019518.1">
    <property type="nucleotide sequence ID" value="NZ_VLLN01000005.1"/>
</dbReference>
<name>A0A562W9R1_9BACT</name>
<dbReference type="AlphaFoldDB" id="A0A562W9R1"/>
<keyword evidence="2" id="KW-1185">Reference proteome</keyword>
<protein>
    <recommendedName>
        <fullName evidence="3">DAC domain-containing protein</fullName>
    </recommendedName>
</protein>
<comment type="caution">
    <text evidence="1">The sequence shown here is derived from an EMBL/GenBank/DDBJ whole genome shotgun (WGS) entry which is preliminary data.</text>
</comment>
<dbReference type="OrthoDB" id="5391682at2"/>
<evidence type="ECO:0008006" key="3">
    <source>
        <dbReference type="Google" id="ProtNLM"/>
    </source>
</evidence>